<organism evidence="1 2">
    <name type="scientific">Oedothorax gibbosus</name>
    <dbReference type="NCBI Taxonomy" id="931172"/>
    <lineage>
        <taxon>Eukaryota</taxon>
        <taxon>Metazoa</taxon>
        <taxon>Ecdysozoa</taxon>
        <taxon>Arthropoda</taxon>
        <taxon>Chelicerata</taxon>
        <taxon>Arachnida</taxon>
        <taxon>Araneae</taxon>
        <taxon>Araneomorphae</taxon>
        <taxon>Entelegynae</taxon>
        <taxon>Araneoidea</taxon>
        <taxon>Linyphiidae</taxon>
        <taxon>Erigoninae</taxon>
        <taxon>Oedothorax</taxon>
    </lineage>
</organism>
<comment type="caution">
    <text evidence="1">The sequence shown here is derived from an EMBL/GenBank/DDBJ whole genome shotgun (WGS) entry which is preliminary data.</text>
</comment>
<reference evidence="1 2" key="1">
    <citation type="journal article" date="2022" name="Nat. Ecol. Evol.">
        <title>A masculinizing supergene underlies an exaggerated male reproductive morph in a spider.</title>
        <authorList>
            <person name="Hendrickx F."/>
            <person name="De Corte Z."/>
            <person name="Sonet G."/>
            <person name="Van Belleghem S.M."/>
            <person name="Kostlbacher S."/>
            <person name="Vangestel C."/>
        </authorList>
    </citation>
    <scope>NUCLEOTIDE SEQUENCE [LARGE SCALE GENOMIC DNA]</scope>
    <source>
        <strain evidence="1">W744_W776</strain>
    </source>
</reference>
<evidence type="ECO:0000313" key="1">
    <source>
        <dbReference type="EMBL" id="KAG8201500.1"/>
    </source>
</evidence>
<dbReference type="Proteomes" id="UP000827092">
    <property type="component" value="Unassembled WGS sequence"/>
</dbReference>
<evidence type="ECO:0000313" key="2">
    <source>
        <dbReference type="Proteomes" id="UP000827092"/>
    </source>
</evidence>
<protein>
    <submittedName>
        <fullName evidence="1">Uncharacterized protein</fullName>
    </submittedName>
</protein>
<proteinExistence type="predicted"/>
<dbReference type="AlphaFoldDB" id="A0AAV6W0E4"/>
<keyword evidence="2" id="KW-1185">Reference proteome</keyword>
<gene>
    <name evidence="1" type="ORF">JTE90_024367</name>
</gene>
<accession>A0AAV6W0E4</accession>
<dbReference type="EMBL" id="JAFNEN010000005">
    <property type="protein sequence ID" value="KAG8201500.1"/>
    <property type="molecule type" value="Genomic_DNA"/>
</dbReference>
<sequence>MNRRSTWSDRKRKPRHREQINLHLCHLVRRWIYICATSSVVGSTSVPPRPLLDLHLCHLVRRWIYICATSSVVGSPPAVEESPSLLCVKEVAKHGYTLYKGQDERSVQ</sequence>
<name>A0AAV6W0E4_9ARAC</name>